<feature type="region of interest" description="Disordered" evidence="1">
    <location>
        <begin position="344"/>
        <end position="381"/>
    </location>
</feature>
<sequence length="755" mass="80010">MSLASKAGEAAPEGVVIDAPATAALASSSTMAAPPTATRTAGAPTAAALDPAPPQPASIPTLSYVAYFTASQLETLYARKRASQMSTSKWQANRTLATGFIQTTACRLGFPQRTTATAQLIYQRFHLFYPPAEFVLHELAVASLFVAAKLNDTPKKAREILLASYALRFPQLVKGAGPLSSADAAPLSVPVSGDMLDDYTFPTLAGQKRKHAAASGTESQIQQPSSSVAAAASQPFQQAAIGSVSETDVDPTILETDRKRLLALEKLLLESLCFNFHLRPNETFKMVIKLGRLHNLPKSFIRTAWRLAADMHRTTAPLQYPPAVIALASLYLTALLARPLPRPLPTPAQVQAQAQAQHPSNGQQDTHDSRKPKSESPERASDRIRAFVEPLACTAPPGHADCAPLEQFEASSHVYIEDVEEAIHELLDLYISVASALPPSVYMNSSGGGGGGGQGVNGTGFSTSLGGGLGTATPSPHSPADHRDLLTASPSSSTTGFNEQSLQAGNNRRKLRQYEYAAPPFGVVDWLNCARCSQLDHQPANATGGKRKGTTTTTSVVATVGAVAAAGASGSQDPTAPIKEFNTLLTDLKIYLRGIEYERSKADDALLSSLQMVAEIDVQETPSSNTLPEELNPSSAIGIPGSITASSLTVRIIPIPTSTPTPTQSGVKSSSSAPNLSSPQVHDQIARIRRRKLVSALRITFVEPNVELQPSSTGSEDVKLPAAPTAKESNGSHSLHQHAADSKKQRIDHATRYLF</sequence>
<dbReference type="InterPro" id="IPR013763">
    <property type="entry name" value="Cyclin-like_dom"/>
</dbReference>
<dbReference type="Proteomes" id="UP000246740">
    <property type="component" value="Unassembled WGS sequence"/>
</dbReference>
<evidence type="ECO:0000259" key="2">
    <source>
        <dbReference type="SMART" id="SM00385"/>
    </source>
</evidence>
<feature type="compositionally biased region" description="Low complexity" evidence="1">
    <location>
        <begin position="347"/>
        <end position="357"/>
    </location>
</feature>
<evidence type="ECO:0000256" key="1">
    <source>
        <dbReference type="SAM" id="MobiDB-lite"/>
    </source>
</evidence>
<dbReference type="AlphaFoldDB" id="A0A317XJR5"/>
<dbReference type="OrthoDB" id="25002at2759"/>
<dbReference type="PANTHER" id="PTHR10026">
    <property type="entry name" value="CYCLIN"/>
    <property type="match status" value="1"/>
</dbReference>
<dbReference type="Gene3D" id="1.10.472.10">
    <property type="entry name" value="Cyclin-like"/>
    <property type="match status" value="2"/>
</dbReference>
<protein>
    <submittedName>
        <fullName evidence="3">Cyclin-like protein</fullName>
    </submittedName>
</protein>
<name>A0A317XJR5_9BASI</name>
<feature type="compositionally biased region" description="Basic and acidic residues" evidence="1">
    <location>
        <begin position="738"/>
        <end position="750"/>
    </location>
</feature>
<dbReference type="SUPFAM" id="SSF47954">
    <property type="entry name" value="Cyclin-like"/>
    <property type="match status" value="2"/>
</dbReference>
<dbReference type="GO" id="GO:0006357">
    <property type="term" value="P:regulation of transcription by RNA polymerase II"/>
    <property type="evidence" value="ECO:0007669"/>
    <property type="project" value="InterPro"/>
</dbReference>
<dbReference type="InParanoid" id="A0A317XJR5"/>
<evidence type="ECO:0000313" key="4">
    <source>
        <dbReference type="Proteomes" id="UP000246740"/>
    </source>
</evidence>
<feature type="compositionally biased region" description="Gly residues" evidence="1">
    <location>
        <begin position="448"/>
        <end position="458"/>
    </location>
</feature>
<feature type="compositionally biased region" description="Low complexity" evidence="1">
    <location>
        <begin position="30"/>
        <end position="50"/>
    </location>
</feature>
<feature type="compositionally biased region" description="Low complexity" evidence="1">
    <location>
        <begin position="654"/>
        <end position="678"/>
    </location>
</feature>
<dbReference type="EMBL" id="KZ819200">
    <property type="protein sequence ID" value="PWY98097.1"/>
    <property type="molecule type" value="Genomic_DNA"/>
</dbReference>
<dbReference type="InterPro" id="IPR043198">
    <property type="entry name" value="Cyclin/Ssn8"/>
</dbReference>
<feature type="region of interest" description="Disordered" evidence="1">
    <location>
        <begin position="654"/>
        <end position="683"/>
    </location>
</feature>
<dbReference type="GO" id="GO:0016538">
    <property type="term" value="F:cyclin-dependent protein serine/threonine kinase regulator activity"/>
    <property type="evidence" value="ECO:0007669"/>
    <property type="project" value="InterPro"/>
</dbReference>
<feature type="compositionally biased region" description="Polar residues" evidence="1">
    <location>
        <begin position="488"/>
        <end position="506"/>
    </location>
</feature>
<feature type="domain" description="Cyclin-like" evidence="2">
    <location>
        <begin position="99"/>
        <end position="270"/>
    </location>
</feature>
<dbReference type="SMART" id="SM00385">
    <property type="entry name" value="CYCLIN"/>
    <property type="match status" value="1"/>
</dbReference>
<evidence type="ECO:0000313" key="3">
    <source>
        <dbReference type="EMBL" id="PWY98097.1"/>
    </source>
</evidence>
<feature type="compositionally biased region" description="Basic and acidic residues" evidence="1">
    <location>
        <begin position="365"/>
        <end position="381"/>
    </location>
</feature>
<accession>A0A317XJR5</accession>
<dbReference type="CDD" id="cd20546">
    <property type="entry name" value="CYCLIN_SpCG1C_ScCTK2-like_rpt2"/>
    <property type="match status" value="1"/>
</dbReference>
<feature type="region of interest" description="Disordered" evidence="1">
    <location>
        <begin position="448"/>
        <end position="506"/>
    </location>
</feature>
<organism evidence="3 4">
    <name type="scientific">Testicularia cyperi</name>
    <dbReference type="NCBI Taxonomy" id="1882483"/>
    <lineage>
        <taxon>Eukaryota</taxon>
        <taxon>Fungi</taxon>
        <taxon>Dikarya</taxon>
        <taxon>Basidiomycota</taxon>
        <taxon>Ustilaginomycotina</taxon>
        <taxon>Ustilaginomycetes</taxon>
        <taxon>Ustilaginales</taxon>
        <taxon>Anthracoideaceae</taxon>
        <taxon>Testicularia</taxon>
    </lineage>
</organism>
<reference evidence="3 4" key="1">
    <citation type="journal article" date="2018" name="Mol. Biol. Evol.">
        <title>Broad Genomic Sampling Reveals a Smut Pathogenic Ancestry of the Fungal Clade Ustilaginomycotina.</title>
        <authorList>
            <person name="Kijpornyongpan T."/>
            <person name="Mondo S.J."/>
            <person name="Barry K."/>
            <person name="Sandor L."/>
            <person name="Lee J."/>
            <person name="Lipzen A."/>
            <person name="Pangilinan J."/>
            <person name="LaButti K."/>
            <person name="Hainaut M."/>
            <person name="Henrissat B."/>
            <person name="Grigoriev I.V."/>
            <person name="Spatafora J.W."/>
            <person name="Aime M.C."/>
        </authorList>
    </citation>
    <scope>NUCLEOTIDE SEQUENCE [LARGE SCALE GENOMIC DNA]</scope>
    <source>
        <strain evidence="3 4">MCA 3645</strain>
    </source>
</reference>
<dbReference type="STRING" id="1882483.A0A317XJR5"/>
<dbReference type="InterPro" id="IPR036915">
    <property type="entry name" value="Cyclin-like_sf"/>
</dbReference>
<feature type="region of interest" description="Disordered" evidence="1">
    <location>
        <begin position="708"/>
        <end position="750"/>
    </location>
</feature>
<gene>
    <name evidence="3" type="ORF">BCV70DRAFT_228173</name>
</gene>
<keyword evidence="4" id="KW-1185">Reference proteome</keyword>
<feature type="region of interest" description="Disordered" evidence="1">
    <location>
        <begin position="30"/>
        <end position="53"/>
    </location>
</feature>
<proteinExistence type="predicted"/>